<evidence type="ECO:0000313" key="3">
    <source>
        <dbReference type="Proteomes" id="UP000641386"/>
    </source>
</evidence>
<reference evidence="2" key="2">
    <citation type="submission" date="2020-09" db="EMBL/GenBank/DDBJ databases">
        <authorList>
            <person name="Sun Q."/>
            <person name="Ohkuma M."/>
        </authorList>
    </citation>
    <scope>NUCLEOTIDE SEQUENCE</scope>
    <source>
        <strain evidence="2">JCM 3302</strain>
    </source>
</reference>
<dbReference type="SUPFAM" id="SSF56112">
    <property type="entry name" value="Protein kinase-like (PK-like)"/>
    <property type="match status" value="1"/>
</dbReference>
<evidence type="ECO:0000313" key="2">
    <source>
        <dbReference type="EMBL" id="GHE76146.1"/>
    </source>
</evidence>
<dbReference type="CDD" id="cd05155">
    <property type="entry name" value="APH_ChoK_like_1"/>
    <property type="match status" value="1"/>
</dbReference>
<evidence type="ECO:0000259" key="1">
    <source>
        <dbReference type="Pfam" id="PF01636"/>
    </source>
</evidence>
<dbReference type="EMBL" id="BNBC01000014">
    <property type="protein sequence ID" value="GHE76146.1"/>
    <property type="molecule type" value="Genomic_DNA"/>
</dbReference>
<reference evidence="2" key="1">
    <citation type="journal article" date="2014" name="Int. J. Syst. Evol. Microbiol.">
        <title>Complete genome sequence of Corynebacterium casei LMG S-19264T (=DSM 44701T), isolated from a smear-ripened cheese.</title>
        <authorList>
            <consortium name="US DOE Joint Genome Institute (JGI-PGF)"/>
            <person name="Walter F."/>
            <person name="Albersmeier A."/>
            <person name="Kalinowski J."/>
            <person name="Ruckert C."/>
        </authorList>
    </citation>
    <scope>NUCLEOTIDE SEQUENCE</scope>
    <source>
        <strain evidence="2">JCM 3302</strain>
    </source>
</reference>
<dbReference type="Proteomes" id="UP000641386">
    <property type="component" value="Unassembled WGS sequence"/>
</dbReference>
<dbReference type="PANTHER" id="PTHR21310">
    <property type="entry name" value="AMINOGLYCOSIDE PHOSPHOTRANSFERASE-RELATED-RELATED"/>
    <property type="match status" value="1"/>
</dbReference>
<dbReference type="AlphaFoldDB" id="A0A919DTR3"/>
<sequence length="306" mass="32786">MCAATLRPGERALDALLVRRLIAGRFPQWAGLPVTPVASAGTANVMYRLGEDMAVRLPRTAGAAEDVAKEHTWLPRLAPLLPVAVPEPLGRGTPAEGWPWPWSVYRWLDGENPAVGSVGEPVRLAEDLAGFVTALHRIDPAGGPASYRCEPLAARDAETREAIAALRDAVDARAAAAVWDEALRAPAPAGPPVWIHADLQPGNVLVARGRLSAVIDFGCMGLGDPAVDLIAAWYVLPAGAREVFRAALDTDEATWTRGRGWALSIALIELRHYRDRNPHMATVARHVLDELLHAHAVGPHRPSPTG</sequence>
<protein>
    <submittedName>
        <fullName evidence="2">Phosphotransferase</fullName>
    </submittedName>
</protein>
<accession>A0A919DTR3</accession>
<proteinExistence type="predicted"/>
<organism evidence="2 3">
    <name type="scientific">Streptomyces spiralis</name>
    <dbReference type="NCBI Taxonomy" id="66376"/>
    <lineage>
        <taxon>Bacteria</taxon>
        <taxon>Bacillati</taxon>
        <taxon>Actinomycetota</taxon>
        <taxon>Actinomycetes</taxon>
        <taxon>Kitasatosporales</taxon>
        <taxon>Streptomycetaceae</taxon>
        <taxon>Streptomyces</taxon>
    </lineage>
</organism>
<name>A0A919DTR3_9ACTN</name>
<dbReference type="InterPro" id="IPR011009">
    <property type="entry name" value="Kinase-like_dom_sf"/>
</dbReference>
<comment type="caution">
    <text evidence="2">The sequence shown here is derived from an EMBL/GenBank/DDBJ whole genome shotgun (WGS) entry which is preliminary data.</text>
</comment>
<dbReference type="Gene3D" id="3.90.1200.10">
    <property type="match status" value="1"/>
</dbReference>
<feature type="domain" description="Aminoglycoside phosphotransferase" evidence="1">
    <location>
        <begin position="39"/>
        <end position="261"/>
    </location>
</feature>
<gene>
    <name evidence="2" type="ORF">GCM10014715_33760</name>
</gene>
<dbReference type="InterPro" id="IPR002575">
    <property type="entry name" value="Aminoglycoside_PTrfase"/>
</dbReference>
<dbReference type="Gene3D" id="3.30.200.20">
    <property type="entry name" value="Phosphorylase Kinase, domain 1"/>
    <property type="match status" value="1"/>
</dbReference>
<dbReference type="RefSeq" id="WP_189901069.1">
    <property type="nucleotide sequence ID" value="NZ_BNBC01000014.1"/>
</dbReference>
<dbReference type="InterPro" id="IPR051678">
    <property type="entry name" value="AGP_Transferase"/>
</dbReference>
<keyword evidence="3" id="KW-1185">Reference proteome</keyword>
<dbReference type="Pfam" id="PF01636">
    <property type="entry name" value="APH"/>
    <property type="match status" value="1"/>
</dbReference>
<dbReference type="PANTHER" id="PTHR21310:SF42">
    <property type="entry name" value="BIFUNCTIONAL AAC_APH"/>
    <property type="match status" value="1"/>
</dbReference>